<evidence type="ECO:0000256" key="8">
    <source>
        <dbReference type="SAM" id="Phobius"/>
    </source>
</evidence>
<reference evidence="10" key="1">
    <citation type="journal article" date="2019" name="Int. J. Syst. Evol. Microbiol.">
        <title>The Global Catalogue of Microorganisms (GCM) 10K type strain sequencing project: providing services to taxonomists for standard genome sequencing and annotation.</title>
        <authorList>
            <consortium name="The Broad Institute Genomics Platform"/>
            <consortium name="The Broad Institute Genome Sequencing Center for Infectious Disease"/>
            <person name="Wu L."/>
            <person name="Ma J."/>
        </authorList>
    </citation>
    <scope>NUCLEOTIDE SEQUENCE [LARGE SCALE GENOMIC DNA]</scope>
    <source>
        <strain evidence="10">CGMCC 4.1467</strain>
    </source>
</reference>
<feature type="transmembrane region" description="Helical" evidence="8">
    <location>
        <begin position="293"/>
        <end position="319"/>
    </location>
</feature>
<evidence type="ECO:0000256" key="2">
    <source>
        <dbReference type="ARBA" id="ARBA00010145"/>
    </source>
</evidence>
<feature type="transmembrane region" description="Helical" evidence="8">
    <location>
        <begin position="103"/>
        <end position="124"/>
    </location>
</feature>
<feature type="transmembrane region" description="Helical" evidence="8">
    <location>
        <begin position="243"/>
        <end position="261"/>
    </location>
</feature>
<evidence type="ECO:0000256" key="7">
    <source>
        <dbReference type="ARBA" id="ARBA00023136"/>
    </source>
</evidence>
<keyword evidence="10" id="KW-1185">Reference proteome</keyword>
<feature type="transmembrane region" description="Helical" evidence="8">
    <location>
        <begin position="130"/>
        <end position="151"/>
    </location>
</feature>
<evidence type="ECO:0000256" key="1">
    <source>
        <dbReference type="ARBA" id="ARBA00004651"/>
    </source>
</evidence>
<evidence type="ECO:0000313" key="10">
    <source>
        <dbReference type="Proteomes" id="UP001596472"/>
    </source>
</evidence>
<dbReference type="Proteomes" id="UP001596472">
    <property type="component" value="Unassembled WGS sequence"/>
</dbReference>
<comment type="subcellular location">
    <subcellularLocation>
        <location evidence="1">Cell membrane</location>
        <topology evidence="1">Multi-pass membrane protein</topology>
    </subcellularLocation>
</comment>
<accession>A0ABW2L4C8</accession>
<evidence type="ECO:0000256" key="3">
    <source>
        <dbReference type="ARBA" id="ARBA00022448"/>
    </source>
</evidence>
<keyword evidence="4" id="KW-1003">Cell membrane</keyword>
<dbReference type="RefSeq" id="WP_379708986.1">
    <property type="nucleotide sequence ID" value="NZ_JBHTBS010000001.1"/>
</dbReference>
<evidence type="ECO:0000313" key="9">
    <source>
        <dbReference type="EMBL" id="MFC7336154.1"/>
    </source>
</evidence>
<feature type="transmembrane region" description="Helical" evidence="8">
    <location>
        <begin position="37"/>
        <end position="56"/>
    </location>
</feature>
<name>A0ABW2L4C8_9BACT</name>
<comment type="caution">
    <text evidence="9">The sequence shown here is derived from an EMBL/GenBank/DDBJ whole genome shotgun (WGS) entry which is preliminary data.</text>
</comment>
<feature type="transmembrane region" description="Helical" evidence="8">
    <location>
        <begin position="68"/>
        <end position="91"/>
    </location>
</feature>
<organism evidence="9 10">
    <name type="scientific">Haloferula chungangensis</name>
    <dbReference type="NCBI Taxonomy" id="1048331"/>
    <lineage>
        <taxon>Bacteria</taxon>
        <taxon>Pseudomonadati</taxon>
        <taxon>Verrucomicrobiota</taxon>
        <taxon>Verrucomicrobiia</taxon>
        <taxon>Verrucomicrobiales</taxon>
        <taxon>Verrucomicrobiaceae</taxon>
        <taxon>Haloferula</taxon>
    </lineage>
</organism>
<evidence type="ECO:0000256" key="6">
    <source>
        <dbReference type="ARBA" id="ARBA00022989"/>
    </source>
</evidence>
<keyword evidence="5 8" id="KW-0812">Transmembrane</keyword>
<evidence type="ECO:0000256" key="4">
    <source>
        <dbReference type="ARBA" id="ARBA00022475"/>
    </source>
</evidence>
<dbReference type="Pfam" id="PF03547">
    <property type="entry name" value="Mem_trans"/>
    <property type="match status" value="2"/>
</dbReference>
<keyword evidence="6 8" id="KW-1133">Transmembrane helix</keyword>
<dbReference type="EMBL" id="JBHTBS010000001">
    <property type="protein sequence ID" value="MFC7336154.1"/>
    <property type="molecule type" value="Genomic_DNA"/>
</dbReference>
<feature type="transmembrane region" description="Helical" evidence="8">
    <location>
        <begin position="6"/>
        <end position="25"/>
    </location>
</feature>
<proteinExistence type="inferred from homology"/>
<keyword evidence="3" id="KW-0813">Transport</keyword>
<dbReference type="InterPro" id="IPR038770">
    <property type="entry name" value="Na+/solute_symporter_sf"/>
</dbReference>
<dbReference type="PANTHER" id="PTHR36838:SF1">
    <property type="entry name" value="SLR1864 PROTEIN"/>
    <property type="match status" value="1"/>
</dbReference>
<comment type="similarity">
    <text evidence="2">Belongs to the auxin efflux carrier (TC 2.A.69) family.</text>
</comment>
<feature type="transmembrane region" description="Helical" evidence="8">
    <location>
        <begin position="163"/>
        <end position="182"/>
    </location>
</feature>
<feature type="transmembrane region" description="Helical" evidence="8">
    <location>
        <begin position="202"/>
        <end position="222"/>
    </location>
</feature>
<feature type="transmembrane region" description="Helical" evidence="8">
    <location>
        <begin position="267"/>
        <end position="286"/>
    </location>
</feature>
<sequence>MQGAGGIIQQLLPVYLLILVGAGMRRVGLTKREYDDAILHLVFNVMYPCFILDNILGSSSVKVPSSVAWGIGLGFLFPVVGMGLAWFVAGWLGYAKGNGRRTFAVTSGIQNFGYTAIPVIQQLWVGTGAMAMLFVHNLGVELAVWSVGVMLISGDKKIPWKRLVNGPVVAVVVGLLLVALDWDGMRINDAGEAQAGVLRTTLEWLGAGAYPMALFVTGGIMMDMIGKERFSVKASIGGSVLRLAVIPLIMLCGAKFFGAPIELKQVLIVQAAMPAAMTPILLAKLYGGRPAVAVEIVVASTVLSLFTLPLVLLFGRAFLGL</sequence>
<dbReference type="Gene3D" id="1.20.1530.20">
    <property type="match status" value="2"/>
</dbReference>
<evidence type="ECO:0000256" key="5">
    <source>
        <dbReference type="ARBA" id="ARBA00022692"/>
    </source>
</evidence>
<gene>
    <name evidence="9" type="ORF">ACFQY0_03120</name>
</gene>
<protein>
    <submittedName>
        <fullName evidence="9">AEC family transporter</fullName>
    </submittedName>
</protein>
<dbReference type="PANTHER" id="PTHR36838">
    <property type="entry name" value="AUXIN EFFLUX CARRIER FAMILY PROTEIN"/>
    <property type="match status" value="1"/>
</dbReference>
<keyword evidence="7 8" id="KW-0472">Membrane</keyword>
<dbReference type="InterPro" id="IPR004776">
    <property type="entry name" value="Mem_transp_PIN-like"/>
</dbReference>